<keyword evidence="4" id="KW-1185">Reference proteome</keyword>
<dbReference type="EMBL" id="CAJNRF010009919">
    <property type="protein sequence ID" value="CAF2114899.1"/>
    <property type="molecule type" value="Genomic_DNA"/>
</dbReference>
<gene>
    <name evidence="2" type="ORF">OVN521_LOCUS17652</name>
    <name evidence="1" type="ORF">WKI299_LOCUS22993</name>
</gene>
<evidence type="ECO:0000313" key="4">
    <source>
        <dbReference type="Proteomes" id="UP000663866"/>
    </source>
</evidence>
<name>A0A816UUV7_9BILA</name>
<protein>
    <submittedName>
        <fullName evidence="1">Uncharacterized protein</fullName>
    </submittedName>
</protein>
<reference evidence="1" key="1">
    <citation type="submission" date="2021-02" db="EMBL/GenBank/DDBJ databases">
        <authorList>
            <person name="Nowell W R."/>
        </authorList>
    </citation>
    <scope>NUCLEOTIDE SEQUENCE</scope>
</reference>
<evidence type="ECO:0000313" key="3">
    <source>
        <dbReference type="Proteomes" id="UP000663856"/>
    </source>
</evidence>
<organism evidence="1 3">
    <name type="scientific">Rotaria magnacalcarata</name>
    <dbReference type="NCBI Taxonomy" id="392030"/>
    <lineage>
        <taxon>Eukaryota</taxon>
        <taxon>Metazoa</taxon>
        <taxon>Spiralia</taxon>
        <taxon>Gnathifera</taxon>
        <taxon>Rotifera</taxon>
        <taxon>Eurotatoria</taxon>
        <taxon>Bdelloidea</taxon>
        <taxon>Philodinida</taxon>
        <taxon>Philodinidae</taxon>
        <taxon>Rotaria</taxon>
    </lineage>
</organism>
<comment type="caution">
    <text evidence="1">The sequence shown here is derived from an EMBL/GenBank/DDBJ whole genome shotgun (WGS) entry which is preliminary data.</text>
</comment>
<evidence type="ECO:0000313" key="1">
    <source>
        <dbReference type="EMBL" id="CAF2114899.1"/>
    </source>
</evidence>
<proteinExistence type="predicted"/>
<evidence type="ECO:0000313" key="2">
    <source>
        <dbReference type="EMBL" id="CAF4045389.1"/>
    </source>
</evidence>
<sequence>MTETLETRLYKTLKRDPDFDMVKQLIYDGVDCNLSYFDRYSRTFQSPIQLAVKTDRRETLHLLYKHRNSPTRIQLKKQLTFYINHNNRLQKEKNEILFHYTVSRLLYTRITEHSKIVFDTLIAALHDYDHAKYRTCNLSEGSTAEIFLLLRICTLFFQKIIEMKINSNNNESIIIEEELLHNLETYYFLISIKNIPVIITREMINQTFSIISMHKPHLKKYYQSIAKNVISKIEKLKRNQVYTIPTGWIGHAVCVSFQRINETHIVIRIDNPAPDNPPDIHKIVHSMKKFNITQPKILGQLHVDHLEMNLNYFILLIDSVKRDLTFEDGTSFIYNLDGQIINLDKMQNHSFSRRAHDKTRSIL</sequence>
<dbReference type="EMBL" id="CAJOBG010003097">
    <property type="protein sequence ID" value="CAF4045389.1"/>
    <property type="molecule type" value="Genomic_DNA"/>
</dbReference>
<accession>A0A816UUV7</accession>
<dbReference type="Proteomes" id="UP000663866">
    <property type="component" value="Unassembled WGS sequence"/>
</dbReference>
<dbReference type="AlphaFoldDB" id="A0A816UUV7"/>
<dbReference type="Proteomes" id="UP000663856">
    <property type="component" value="Unassembled WGS sequence"/>
</dbReference>